<keyword evidence="1 6" id="KW-0963">Cytoplasm</keyword>
<dbReference type="InterPro" id="IPR050210">
    <property type="entry name" value="tRNA_Adenine-N(6)_MTase"/>
</dbReference>
<evidence type="ECO:0000313" key="9">
    <source>
        <dbReference type="Proteomes" id="UP001209229"/>
    </source>
</evidence>
<dbReference type="InterPro" id="IPR007848">
    <property type="entry name" value="Small_mtfrase_dom"/>
</dbReference>
<organism evidence="8 9">
    <name type="scientific">Plebeiibacterium sediminum</name>
    <dbReference type="NCBI Taxonomy" id="2992112"/>
    <lineage>
        <taxon>Bacteria</taxon>
        <taxon>Pseudomonadati</taxon>
        <taxon>Bacteroidota</taxon>
        <taxon>Bacteroidia</taxon>
        <taxon>Marinilabiliales</taxon>
        <taxon>Marinilabiliaceae</taxon>
        <taxon>Plebeiibacterium</taxon>
    </lineage>
</organism>
<accession>A0AAE3M6F0</accession>
<evidence type="ECO:0000256" key="1">
    <source>
        <dbReference type="ARBA" id="ARBA00022490"/>
    </source>
</evidence>
<dbReference type="InterPro" id="IPR029063">
    <property type="entry name" value="SAM-dependent_MTases_sf"/>
</dbReference>
<dbReference type="PROSITE" id="PS00092">
    <property type="entry name" value="N6_MTASE"/>
    <property type="match status" value="1"/>
</dbReference>
<dbReference type="EMBL" id="JAPDPJ010000037">
    <property type="protein sequence ID" value="MCW3787836.1"/>
    <property type="molecule type" value="Genomic_DNA"/>
</dbReference>
<evidence type="ECO:0000256" key="6">
    <source>
        <dbReference type="HAMAP-Rule" id="MF_01872"/>
    </source>
</evidence>
<keyword evidence="9" id="KW-1185">Reference proteome</keyword>
<comment type="catalytic activity">
    <reaction evidence="6">
        <text>adenosine(37) in tRNA1(Val) + S-adenosyl-L-methionine = N(6)-methyladenosine(37) in tRNA1(Val) + S-adenosyl-L-homocysteine + H(+)</text>
        <dbReference type="Rhea" id="RHEA:43160"/>
        <dbReference type="Rhea" id="RHEA-COMP:10369"/>
        <dbReference type="Rhea" id="RHEA-COMP:10370"/>
        <dbReference type="ChEBI" id="CHEBI:15378"/>
        <dbReference type="ChEBI" id="CHEBI:57856"/>
        <dbReference type="ChEBI" id="CHEBI:59789"/>
        <dbReference type="ChEBI" id="CHEBI:74411"/>
        <dbReference type="ChEBI" id="CHEBI:74449"/>
        <dbReference type="EC" id="2.1.1.223"/>
    </reaction>
</comment>
<evidence type="ECO:0000313" key="8">
    <source>
        <dbReference type="EMBL" id="MCW3787836.1"/>
    </source>
</evidence>
<dbReference type="GO" id="GO:0008033">
    <property type="term" value="P:tRNA processing"/>
    <property type="evidence" value="ECO:0007669"/>
    <property type="project" value="UniProtKB-UniRule"/>
</dbReference>
<dbReference type="HAMAP" id="MF_01872">
    <property type="entry name" value="tRNA_methyltr_YfiC"/>
    <property type="match status" value="1"/>
</dbReference>
<dbReference type="EC" id="2.1.1.223" evidence="6"/>
<dbReference type="Proteomes" id="UP001209229">
    <property type="component" value="Unassembled WGS sequence"/>
</dbReference>
<dbReference type="GO" id="GO:0032259">
    <property type="term" value="P:methylation"/>
    <property type="evidence" value="ECO:0007669"/>
    <property type="project" value="UniProtKB-KW"/>
</dbReference>
<dbReference type="GO" id="GO:0003676">
    <property type="term" value="F:nucleic acid binding"/>
    <property type="evidence" value="ECO:0007669"/>
    <property type="project" value="InterPro"/>
</dbReference>
<dbReference type="Pfam" id="PF05175">
    <property type="entry name" value="MTS"/>
    <property type="match status" value="1"/>
</dbReference>
<gene>
    <name evidence="8" type="ORF">OM075_15275</name>
</gene>
<dbReference type="AlphaFoldDB" id="A0AAE3M6F0"/>
<comment type="function">
    <text evidence="6">Specifically methylates the adenine in position 37 of tRNA(1)(Val) (anticodon cmo5UAC).</text>
</comment>
<dbReference type="InterPro" id="IPR002052">
    <property type="entry name" value="DNA_methylase_N6_adenine_CS"/>
</dbReference>
<keyword evidence="2 6" id="KW-0489">Methyltransferase</keyword>
<keyword evidence="4 6" id="KW-0949">S-adenosyl-L-methionine</keyword>
<keyword evidence="5 6" id="KW-0819">tRNA processing</keyword>
<dbReference type="RefSeq" id="WP_301191400.1">
    <property type="nucleotide sequence ID" value="NZ_JAPDPJ010000037.1"/>
</dbReference>
<dbReference type="PANTHER" id="PTHR47739">
    <property type="entry name" value="TRNA1(VAL) (ADENINE(37)-N6)-METHYLTRANSFERASE"/>
    <property type="match status" value="1"/>
</dbReference>
<evidence type="ECO:0000256" key="5">
    <source>
        <dbReference type="ARBA" id="ARBA00022694"/>
    </source>
</evidence>
<proteinExistence type="inferred from homology"/>
<name>A0AAE3M6F0_9BACT</name>
<comment type="similarity">
    <text evidence="6">Belongs to the methyltransferase superfamily. tRNA (adenine-N(6)-)-methyltransferase family.</text>
</comment>
<dbReference type="SUPFAM" id="SSF53335">
    <property type="entry name" value="S-adenosyl-L-methionine-dependent methyltransferases"/>
    <property type="match status" value="1"/>
</dbReference>
<dbReference type="InterPro" id="IPR022882">
    <property type="entry name" value="tRNA_adenine-N6_MeTrfase"/>
</dbReference>
<evidence type="ECO:0000256" key="3">
    <source>
        <dbReference type="ARBA" id="ARBA00022679"/>
    </source>
</evidence>
<comment type="caution">
    <text evidence="8">The sequence shown here is derived from an EMBL/GenBank/DDBJ whole genome shotgun (WGS) entry which is preliminary data.</text>
</comment>
<dbReference type="PRINTS" id="PR00507">
    <property type="entry name" value="N12N6MTFRASE"/>
</dbReference>
<evidence type="ECO:0000256" key="2">
    <source>
        <dbReference type="ARBA" id="ARBA00022603"/>
    </source>
</evidence>
<dbReference type="PANTHER" id="PTHR47739:SF1">
    <property type="entry name" value="TRNA1(VAL) (ADENINE(37)-N6)-METHYLTRANSFERASE"/>
    <property type="match status" value="1"/>
</dbReference>
<dbReference type="GO" id="GO:0016430">
    <property type="term" value="F:tRNA (adenine-N6)-methyltransferase activity"/>
    <property type="evidence" value="ECO:0007669"/>
    <property type="project" value="UniProtKB-UniRule"/>
</dbReference>
<evidence type="ECO:0000256" key="4">
    <source>
        <dbReference type="ARBA" id="ARBA00022691"/>
    </source>
</evidence>
<dbReference type="CDD" id="cd02440">
    <property type="entry name" value="AdoMet_MTases"/>
    <property type="match status" value="1"/>
</dbReference>
<dbReference type="Gene3D" id="3.40.50.150">
    <property type="entry name" value="Vaccinia Virus protein VP39"/>
    <property type="match status" value="1"/>
</dbReference>
<dbReference type="GO" id="GO:0005737">
    <property type="term" value="C:cytoplasm"/>
    <property type="evidence" value="ECO:0007669"/>
    <property type="project" value="UniProtKB-SubCell"/>
</dbReference>
<keyword evidence="3 6" id="KW-0808">Transferase</keyword>
<feature type="domain" description="Methyltransferase small" evidence="7">
    <location>
        <begin position="37"/>
        <end position="122"/>
    </location>
</feature>
<sequence length="238" mass="27104">MANSYFKFKQFTVEQGLAAMKVGTDGVLLGAWCNCMKAKTILDVGTGTGLIALMCAQRNQKATIDAVEIEKQAYSQALLNVNNSLWEQRIKVINDSFQNYIKQVNDKYDLIVSNPPFFNDSLKNDCHKKSLARHTDTLSFEELILGVITLLDEEGIFSVVLPSDLKTEFTLIAEQNGLFLNRILHVKPTPSKAEKRILLEFGKNPIELEENTMILEEFGRHGYSEYYKELTKDFYLKF</sequence>
<protein>
    <recommendedName>
        <fullName evidence="6">tRNA1(Val) (adenine(37)-N6)-methyltransferase</fullName>
        <ecNumber evidence="6">2.1.1.223</ecNumber>
    </recommendedName>
    <alternativeName>
        <fullName evidence="6">tRNA m6A37 methyltransferase</fullName>
    </alternativeName>
</protein>
<reference evidence="8" key="1">
    <citation type="submission" date="2022-10" db="EMBL/GenBank/DDBJ databases">
        <authorList>
            <person name="Yu W.X."/>
        </authorList>
    </citation>
    <scope>NUCLEOTIDE SEQUENCE</scope>
    <source>
        <strain evidence="8">AAT</strain>
    </source>
</reference>
<comment type="subcellular location">
    <subcellularLocation>
        <location evidence="6">Cytoplasm</location>
    </subcellularLocation>
</comment>
<evidence type="ECO:0000259" key="7">
    <source>
        <dbReference type="Pfam" id="PF05175"/>
    </source>
</evidence>